<evidence type="ECO:0000313" key="3">
    <source>
        <dbReference type="EMBL" id="PWK24367.1"/>
    </source>
</evidence>
<reference evidence="3 4" key="1">
    <citation type="submission" date="2018-05" db="EMBL/GenBank/DDBJ databases">
        <title>Genomic Encyclopedia of Archaeal and Bacterial Type Strains, Phase II (KMG-II): from individual species to whole genera.</title>
        <authorList>
            <person name="Goeker M."/>
        </authorList>
    </citation>
    <scope>NUCLEOTIDE SEQUENCE [LARGE SCALE GENOMIC DNA]</scope>
    <source>
        <strain evidence="3 4">DSM 45184</strain>
    </source>
</reference>
<dbReference type="RefSeq" id="WP_109603415.1">
    <property type="nucleotide sequence ID" value="NZ_BONA01000116.1"/>
</dbReference>
<dbReference type="Gene3D" id="2.130.10.10">
    <property type="entry name" value="YVTN repeat-like/Quinoprotein amine dehydrogenase"/>
    <property type="match status" value="1"/>
</dbReference>
<gene>
    <name evidence="3" type="ORF">BC793_1722</name>
</gene>
<proteinExistence type="predicted"/>
<dbReference type="SUPFAM" id="SSF110296">
    <property type="entry name" value="Oligoxyloglucan reducing end-specific cellobiohydrolase"/>
    <property type="match status" value="1"/>
</dbReference>
<keyword evidence="2" id="KW-1133">Transmembrane helix</keyword>
<evidence type="ECO:0008006" key="5">
    <source>
        <dbReference type="Google" id="ProtNLM"/>
    </source>
</evidence>
<evidence type="ECO:0000256" key="1">
    <source>
        <dbReference type="SAM" id="MobiDB-lite"/>
    </source>
</evidence>
<keyword evidence="2" id="KW-0472">Membrane</keyword>
<accession>A0A316E161</accession>
<dbReference type="OrthoDB" id="9813892at2"/>
<keyword evidence="4" id="KW-1185">Reference proteome</keyword>
<organism evidence="3 4">
    <name type="scientific">Actinoplanes xinjiangensis</name>
    <dbReference type="NCBI Taxonomy" id="512350"/>
    <lineage>
        <taxon>Bacteria</taxon>
        <taxon>Bacillati</taxon>
        <taxon>Actinomycetota</taxon>
        <taxon>Actinomycetes</taxon>
        <taxon>Micromonosporales</taxon>
        <taxon>Micromonosporaceae</taxon>
        <taxon>Actinoplanes</taxon>
    </lineage>
</organism>
<keyword evidence="2" id="KW-0812">Transmembrane</keyword>
<feature type="region of interest" description="Disordered" evidence="1">
    <location>
        <begin position="1"/>
        <end position="33"/>
    </location>
</feature>
<dbReference type="AlphaFoldDB" id="A0A316E161"/>
<name>A0A316E161_9ACTN</name>
<sequence length="416" mass="43510">MSETPRHEVIDLSEIGTPYDGGPPPDRRPWTASRRRRAGGVVIAAALLAVLGVTVTRAAAGEEVGRDGGTVPTGTQHPGVASSAVSAGEVNGARFDALFVQFVDRSHGFALTAACAGGEQPCSYGLAVSTDGGGSYQHRALPLAKIPPLEGYSAELHAVTARTVVIEDRGKWWVSVDAGRTWRSAPNSVARNTAGIPAAGRLHIRCVDATCESRELTVIDPDSGMPAKVLDVPLRQVQNSSGSTIAPDGTRWVSGTTRSGDPALAVTRDGGRSWAVSRFPSPDKLLFGPWLVVGPGQQRYAIFNVQREGAKNGFGPMYGSTDAGRTWTRIRDGKGQPASILGAIVRPDGRLLIGTELDGSMISTDKGRTFEKTETGSGLSHFVECGGMITAMGLDGAHHTSLDGGVTWSPVSVPAP</sequence>
<comment type="caution">
    <text evidence="3">The sequence shown here is derived from an EMBL/GenBank/DDBJ whole genome shotgun (WGS) entry which is preliminary data.</text>
</comment>
<evidence type="ECO:0000256" key="2">
    <source>
        <dbReference type="SAM" id="Phobius"/>
    </source>
</evidence>
<protein>
    <recommendedName>
        <fullName evidence="5">BNR/Asp-box repeat protein</fullName>
    </recommendedName>
</protein>
<feature type="transmembrane region" description="Helical" evidence="2">
    <location>
        <begin position="38"/>
        <end position="60"/>
    </location>
</feature>
<dbReference type="CDD" id="cd15482">
    <property type="entry name" value="Sialidase_non-viral"/>
    <property type="match status" value="1"/>
</dbReference>
<feature type="compositionally biased region" description="Basic and acidic residues" evidence="1">
    <location>
        <begin position="1"/>
        <end position="10"/>
    </location>
</feature>
<dbReference type="Proteomes" id="UP000245697">
    <property type="component" value="Unassembled WGS sequence"/>
</dbReference>
<dbReference type="InterPro" id="IPR015943">
    <property type="entry name" value="WD40/YVTN_repeat-like_dom_sf"/>
</dbReference>
<dbReference type="EMBL" id="QGGR01000072">
    <property type="protein sequence ID" value="PWK24367.1"/>
    <property type="molecule type" value="Genomic_DNA"/>
</dbReference>
<evidence type="ECO:0000313" key="4">
    <source>
        <dbReference type="Proteomes" id="UP000245697"/>
    </source>
</evidence>